<feature type="chain" id="PRO_5040541864" description="Carboxylic ester hydrolase" evidence="9">
    <location>
        <begin position="19"/>
        <end position="289"/>
    </location>
</feature>
<dbReference type="AlphaFoldDB" id="A0A9P8UTJ2"/>
<proteinExistence type="inferred from homology"/>
<keyword evidence="8 9" id="KW-0624">Polysaccharide degradation</keyword>
<evidence type="ECO:0000313" key="11">
    <source>
        <dbReference type="Proteomes" id="UP000758603"/>
    </source>
</evidence>
<keyword evidence="2 9" id="KW-0719">Serine esterase</keyword>
<dbReference type="Pfam" id="PF10503">
    <property type="entry name" value="Esterase_PHB"/>
    <property type="match status" value="1"/>
</dbReference>
<gene>
    <name evidence="10" type="ORF">BKA67DRAFT_591163</name>
</gene>
<dbReference type="GO" id="GO:0052689">
    <property type="term" value="F:carboxylic ester hydrolase activity"/>
    <property type="evidence" value="ECO:0007669"/>
    <property type="project" value="UniProtKB-KW"/>
</dbReference>
<dbReference type="Proteomes" id="UP000758603">
    <property type="component" value="Unassembled WGS sequence"/>
</dbReference>
<dbReference type="GO" id="GO:0005576">
    <property type="term" value="C:extracellular region"/>
    <property type="evidence" value="ECO:0007669"/>
    <property type="project" value="UniProtKB-SubCell"/>
</dbReference>
<evidence type="ECO:0000256" key="5">
    <source>
        <dbReference type="ARBA" id="ARBA00022801"/>
    </source>
</evidence>
<evidence type="ECO:0000256" key="9">
    <source>
        <dbReference type="RuleBase" id="RU367147"/>
    </source>
</evidence>
<dbReference type="NCBIfam" id="TIGR01840">
    <property type="entry name" value="esterase_phb"/>
    <property type="match status" value="1"/>
</dbReference>
<organism evidence="10 11">
    <name type="scientific">Truncatella angustata</name>
    <dbReference type="NCBI Taxonomy" id="152316"/>
    <lineage>
        <taxon>Eukaryota</taxon>
        <taxon>Fungi</taxon>
        <taxon>Dikarya</taxon>
        <taxon>Ascomycota</taxon>
        <taxon>Pezizomycotina</taxon>
        <taxon>Sordariomycetes</taxon>
        <taxon>Xylariomycetidae</taxon>
        <taxon>Amphisphaeriales</taxon>
        <taxon>Sporocadaceae</taxon>
        <taxon>Truncatella</taxon>
    </lineage>
</organism>
<dbReference type="GO" id="GO:0045493">
    <property type="term" value="P:xylan catabolic process"/>
    <property type="evidence" value="ECO:0007669"/>
    <property type="project" value="UniProtKB-UniRule"/>
</dbReference>
<dbReference type="RefSeq" id="XP_045962202.1">
    <property type="nucleotide sequence ID" value="XM_046104682.1"/>
</dbReference>
<accession>A0A9P8UTJ2</accession>
<keyword evidence="7 9" id="KW-0119">Carbohydrate metabolism</keyword>
<evidence type="ECO:0000256" key="2">
    <source>
        <dbReference type="ARBA" id="ARBA00022487"/>
    </source>
</evidence>
<sequence length="289" mass="30560">MLLSSLLVGIGLFANVEGALTRVTDFGTNPAGIEMYIDASGAASRGAPIIVGLHGCHGTAQGYYQDGNMATLAKQRGAILIYPSSTHDLLCWDCGTSASLTRYGGGDPTSIVQMVDYAIGKYNADADRVFIVGTSSGAMMGNVLSAIYPDVFSAAVVYSGTAAGCMAVPPGTPPNPYDPCGLGRITKTPQQWGNIVRGYYPGYTGAYPRMQIWHGTADTTVVYHNFDEELKEWSNVLGVSFGRNSTNNPQSGYTEMIYGTGDTLVGYSARGVGHVVPQHPTQALSWFGL</sequence>
<keyword evidence="5 9" id="KW-0378">Hydrolase</keyword>
<dbReference type="GeneID" id="70133573"/>
<evidence type="ECO:0000256" key="4">
    <source>
        <dbReference type="ARBA" id="ARBA00022729"/>
    </source>
</evidence>
<keyword evidence="4 9" id="KW-0732">Signal</keyword>
<evidence type="ECO:0000256" key="7">
    <source>
        <dbReference type="ARBA" id="ARBA00023277"/>
    </source>
</evidence>
<dbReference type="EMBL" id="JAGPXC010000002">
    <property type="protein sequence ID" value="KAH6657968.1"/>
    <property type="molecule type" value="Genomic_DNA"/>
</dbReference>
<reference evidence="10" key="1">
    <citation type="journal article" date="2021" name="Nat. Commun.">
        <title>Genetic determinants of endophytism in the Arabidopsis root mycobiome.</title>
        <authorList>
            <person name="Mesny F."/>
            <person name="Miyauchi S."/>
            <person name="Thiergart T."/>
            <person name="Pickel B."/>
            <person name="Atanasova L."/>
            <person name="Karlsson M."/>
            <person name="Huettel B."/>
            <person name="Barry K.W."/>
            <person name="Haridas S."/>
            <person name="Chen C."/>
            <person name="Bauer D."/>
            <person name="Andreopoulos W."/>
            <person name="Pangilinan J."/>
            <person name="LaButti K."/>
            <person name="Riley R."/>
            <person name="Lipzen A."/>
            <person name="Clum A."/>
            <person name="Drula E."/>
            <person name="Henrissat B."/>
            <person name="Kohler A."/>
            <person name="Grigoriev I.V."/>
            <person name="Martin F.M."/>
            <person name="Hacquard S."/>
        </authorList>
    </citation>
    <scope>NUCLEOTIDE SEQUENCE</scope>
    <source>
        <strain evidence="10">MPI-SDFR-AT-0073</strain>
    </source>
</reference>
<feature type="signal peptide" evidence="9">
    <location>
        <begin position="1"/>
        <end position="18"/>
    </location>
</feature>
<dbReference type="EC" id="3.1.1.-" evidence="9"/>
<keyword evidence="6" id="KW-0325">Glycoprotein</keyword>
<dbReference type="InterPro" id="IPR029058">
    <property type="entry name" value="AB_hydrolase_fold"/>
</dbReference>
<dbReference type="Gene3D" id="3.40.50.1820">
    <property type="entry name" value="alpha/beta hydrolase"/>
    <property type="match status" value="1"/>
</dbReference>
<dbReference type="SUPFAM" id="SSF53474">
    <property type="entry name" value="alpha/beta-Hydrolases"/>
    <property type="match status" value="2"/>
</dbReference>
<evidence type="ECO:0000256" key="3">
    <source>
        <dbReference type="ARBA" id="ARBA00022525"/>
    </source>
</evidence>
<comment type="similarity">
    <text evidence="9">Belongs to the carbohydrate esterase 1 (CE1) family.</text>
</comment>
<name>A0A9P8UTJ2_9PEZI</name>
<protein>
    <recommendedName>
        <fullName evidence="9">Carboxylic ester hydrolase</fullName>
        <ecNumber evidence="9">3.1.1.-</ecNumber>
    </recommendedName>
</protein>
<comment type="subcellular location">
    <subcellularLocation>
        <location evidence="1 9">Secreted</location>
    </subcellularLocation>
</comment>
<keyword evidence="11" id="KW-1185">Reference proteome</keyword>
<evidence type="ECO:0000313" key="10">
    <source>
        <dbReference type="EMBL" id="KAH6657968.1"/>
    </source>
</evidence>
<dbReference type="PANTHER" id="PTHR43037:SF3">
    <property type="entry name" value="FERULOYL ESTERASE B"/>
    <property type="match status" value="1"/>
</dbReference>
<dbReference type="OrthoDB" id="2425929at2759"/>
<evidence type="ECO:0000256" key="1">
    <source>
        <dbReference type="ARBA" id="ARBA00004613"/>
    </source>
</evidence>
<keyword evidence="3 9" id="KW-0964">Secreted</keyword>
<dbReference type="InterPro" id="IPR010126">
    <property type="entry name" value="Esterase_phb"/>
</dbReference>
<dbReference type="PANTHER" id="PTHR43037">
    <property type="entry name" value="UNNAMED PRODUCT-RELATED"/>
    <property type="match status" value="1"/>
</dbReference>
<evidence type="ECO:0000256" key="8">
    <source>
        <dbReference type="ARBA" id="ARBA00023326"/>
    </source>
</evidence>
<dbReference type="InterPro" id="IPR050955">
    <property type="entry name" value="Plant_Biomass_Hydrol_Est"/>
</dbReference>
<comment type="function">
    <text evidence="9">Esterase involved in the hydrolysis of xylan, a major structural heterogeneous polysaccharide found in plant biomass representing the second most abundant polysaccharide in the biosphere, after cellulose.</text>
</comment>
<evidence type="ECO:0000256" key="6">
    <source>
        <dbReference type="ARBA" id="ARBA00023180"/>
    </source>
</evidence>
<comment type="caution">
    <text evidence="10">The sequence shown here is derived from an EMBL/GenBank/DDBJ whole genome shotgun (WGS) entry which is preliminary data.</text>
</comment>